<sequence length="418" mass="44445">MKWWKTVIAGGLFVGAAAITVGGLKDRPPPTVEVQMTKARKGTITRTITGAGKVQSATTVKISSNLSGDLMELSVKEGMPVKKGQVLGRIDRRRYEAGVKQALAAQNAARSDAQVTQVEAARAEADLARVMELGRKELASAAEVDQAKAARDSAAGRLAAAQQRLAQASAVYEEQQSNLEKTTFLSPIDGTVIEVAHEVGERVRGSDLSEDVVMTIAALNVMQVKFEVGEHEVVHLKPGQPAEISVDALEGETYVGEVVEIAQQALIKNPGTEAEVTSFPVTVALSTRPARVLPGMSAEARISAETHNDTVLVPIQAVTVRPEKTLPDYKPPVEGGGLSAPRRAESLAKVVFVVDADNKAQARRVRTGIASDADLEILEGIQEGDRVVEGPYRTLSKELKSGDLVREPQQDAPGGTKS</sequence>
<dbReference type="Pfam" id="PF25917">
    <property type="entry name" value="BSH_RND"/>
    <property type="match status" value="1"/>
</dbReference>
<reference evidence="9 10" key="1">
    <citation type="submission" date="2017-06" db="EMBL/GenBank/DDBJ databases">
        <authorList>
            <person name="Kim H.J."/>
            <person name="Triplett B.A."/>
        </authorList>
    </citation>
    <scope>NUCLEOTIDE SEQUENCE [LARGE SCALE GENOMIC DNA]</scope>
    <source>
        <strain evidence="9 10">DSM 14713</strain>
    </source>
</reference>
<evidence type="ECO:0000256" key="5">
    <source>
        <dbReference type="SAM" id="MobiDB-lite"/>
    </source>
</evidence>
<dbReference type="SUPFAM" id="SSF111369">
    <property type="entry name" value="HlyD-like secretion proteins"/>
    <property type="match status" value="1"/>
</dbReference>
<dbReference type="Gene3D" id="1.10.287.470">
    <property type="entry name" value="Helix hairpin bin"/>
    <property type="match status" value="1"/>
</dbReference>
<evidence type="ECO:0000259" key="7">
    <source>
        <dbReference type="Pfam" id="PF25967"/>
    </source>
</evidence>
<comment type="subcellular location">
    <subcellularLocation>
        <location evidence="1">Cell envelope</location>
    </subcellularLocation>
</comment>
<name>A0A250INP8_9BACT</name>
<evidence type="ECO:0000256" key="3">
    <source>
        <dbReference type="ARBA" id="ARBA00022448"/>
    </source>
</evidence>
<dbReference type="AlphaFoldDB" id="A0A250INP8"/>
<feature type="domain" description="YknX-like beta-barrel" evidence="8">
    <location>
        <begin position="222"/>
        <end position="300"/>
    </location>
</feature>
<dbReference type="KEGG" id="mbd:MEBOL_006276"/>
<evidence type="ECO:0000256" key="4">
    <source>
        <dbReference type="SAM" id="Coils"/>
    </source>
</evidence>
<organism evidence="9 10">
    <name type="scientific">Melittangium boletus DSM 14713</name>
    <dbReference type="NCBI Taxonomy" id="1294270"/>
    <lineage>
        <taxon>Bacteria</taxon>
        <taxon>Pseudomonadati</taxon>
        <taxon>Myxococcota</taxon>
        <taxon>Myxococcia</taxon>
        <taxon>Myxococcales</taxon>
        <taxon>Cystobacterineae</taxon>
        <taxon>Archangiaceae</taxon>
        <taxon>Melittangium</taxon>
    </lineage>
</organism>
<proteinExistence type="inferred from homology"/>
<dbReference type="InterPro" id="IPR058625">
    <property type="entry name" value="MdtA-like_BSH"/>
</dbReference>
<dbReference type="InterPro" id="IPR006143">
    <property type="entry name" value="RND_pump_MFP"/>
</dbReference>
<evidence type="ECO:0000259" key="6">
    <source>
        <dbReference type="Pfam" id="PF25917"/>
    </source>
</evidence>
<dbReference type="Pfam" id="PF25967">
    <property type="entry name" value="RND-MFP_C"/>
    <property type="match status" value="1"/>
</dbReference>
<protein>
    <submittedName>
        <fullName evidence="9">Uncharacterized protein</fullName>
    </submittedName>
</protein>
<dbReference type="GO" id="GO:0015562">
    <property type="term" value="F:efflux transmembrane transporter activity"/>
    <property type="evidence" value="ECO:0007669"/>
    <property type="project" value="TreeGrafter"/>
</dbReference>
<keyword evidence="3" id="KW-0813">Transport</keyword>
<evidence type="ECO:0000256" key="2">
    <source>
        <dbReference type="ARBA" id="ARBA00009477"/>
    </source>
</evidence>
<dbReference type="Gene3D" id="2.40.30.170">
    <property type="match status" value="1"/>
</dbReference>
<comment type="similarity">
    <text evidence="2">Belongs to the membrane fusion protein (MFP) (TC 8.A.1) family.</text>
</comment>
<evidence type="ECO:0000313" key="10">
    <source>
        <dbReference type="Proteomes" id="UP000217289"/>
    </source>
</evidence>
<feature type="domain" description="Multidrug resistance protein MdtA-like barrel-sandwich hybrid" evidence="6">
    <location>
        <begin position="59"/>
        <end position="213"/>
    </location>
</feature>
<dbReference type="Pfam" id="PF25990">
    <property type="entry name" value="Beta-barrel_YknX"/>
    <property type="match status" value="1"/>
</dbReference>
<dbReference type="Gene3D" id="2.40.420.20">
    <property type="match status" value="1"/>
</dbReference>
<keyword evidence="4" id="KW-0175">Coiled coil</keyword>
<dbReference type="EMBL" id="CP022163">
    <property type="protein sequence ID" value="ATB32787.1"/>
    <property type="molecule type" value="Genomic_DNA"/>
</dbReference>
<evidence type="ECO:0000256" key="1">
    <source>
        <dbReference type="ARBA" id="ARBA00004196"/>
    </source>
</evidence>
<dbReference type="Proteomes" id="UP000217289">
    <property type="component" value="Chromosome"/>
</dbReference>
<feature type="domain" description="Multidrug resistance protein MdtA-like C-terminal permuted SH3" evidence="7">
    <location>
        <begin position="350"/>
        <end position="388"/>
    </location>
</feature>
<keyword evidence="10" id="KW-1185">Reference proteome</keyword>
<feature type="compositionally biased region" description="Basic and acidic residues" evidence="5">
    <location>
        <begin position="398"/>
        <end position="409"/>
    </location>
</feature>
<feature type="coiled-coil region" evidence="4">
    <location>
        <begin position="144"/>
        <end position="178"/>
    </location>
</feature>
<dbReference type="InterPro" id="IPR058627">
    <property type="entry name" value="MdtA-like_C"/>
</dbReference>
<dbReference type="PANTHER" id="PTHR30469:SF33">
    <property type="entry name" value="SLR1207 PROTEIN"/>
    <property type="match status" value="1"/>
</dbReference>
<dbReference type="GO" id="GO:1990281">
    <property type="term" value="C:efflux pump complex"/>
    <property type="evidence" value="ECO:0007669"/>
    <property type="project" value="TreeGrafter"/>
</dbReference>
<dbReference type="InterPro" id="IPR058636">
    <property type="entry name" value="Beta-barrel_YknX"/>
</dbReference>
<dbReference type="PANTHER" id="PTHR30469">
    <property type="entry name" value="MULTIDRUG RESISTANCE PROTEIN MDTA"/>
    <property type="match status" value="1"/>
</dbReference>
<gene>
    <name evidence="9" type="ORF">MEBOL_006276</name>
</gene>
<dbReference type="NCBIfam" id="TIGR01730">
    <property type="entry name" value="RND_mfp"/>
    <property type="match status" value="1"/>
</dbReference>
<dbReference type="Gene3D" id="2.40.50.100">
    <property type="match status" value="1"/>
</dbReference>
<evidence type="ECO:0000259" key="8">
    <source>
        <dbReference type="Pfam" id="PF25990"/>
    </source>
</evidence>
<dbReference type="RefSeq" id="WP_095980928.1">
    <property type="nucleotide sequence ID" value="NZ_CP022163.1"/>
</dbReference>
<evidence type="ECO:0000313" key="9">
    <source>
        <dbReference type="EMBL" id="ATB32787.1"/>
    </source>
</evidence>
<dbReference type="OrthoDB" id="9806939at2"/>
<accession>A0A250INP8</accession>
<feature type="region of interest" description="Disordered" evidence="5">
    <location>
        <begin position="398"/>
        <end position="418"/>
    </location>
</feature>